<dbReference type="AlphaFoldDB" id="A0A7K1V7H2"/>
<accession>A0A7K1V7H2</accession>
<feature type="transmembrane region" description="Helical" evidence="1">
    <location>
        <begin position="25"/>
        <end position="52"/>
    </location>
</feature>
<evidence type="ECO:0000313" key="3">
    <source>
        <dbReference type="Proteomes" id="UP000466794"/>
    </source>
</evidence>
<reference evidence="2 3" key="1">
    <citation type="submission" date="2019-12" db="EMBL/GenBank/DDBJ databases">
        <title>Nocardia sp. nov. ET3-3 isolated from soil.</title>
        <authorList>
            <person name="Kanchanasin P."/>
            <person name="Tanasupawat S."/>
            <person name="Yuki M."/>
            <person name="Kudo T."/>
        </authorList>
    </citation>
    <scope>NUCLEOTIDE SEQUENCE [LARGE SCALE GENOMIC DNA]</scope>
    <source>
        <strain evidence="2 3">ET3-3</strain>
    </source>
</reference>
<keyword evidence="1" id="KW-1133">Transmembrane helix</keyword>
<keyword evidence="1" id="KW-0812">Transmembrane</keyword>
<name>A0A7K1V7H2_9NOCA</name>
<dbReference type="EMBL" id="WRPP01000009">
    <property type="protein sequence ID" value="MVU82421.1"/>
    <property type="molecule type" value="Genomic_DNA"/>
</dbReference>
<comment type="caution">
    <text evidence="2">The sequence shown here is derived from an EMBL/GenBank/DDBJ whole genome shotgun (WGS) entry which is preliminary data.</text>
</comment>
<dbReference type="RefSeq" id="WP_157392031.1">
    <property type="nucleotide sequence ID" value="NZ_WRPP01000009.1"/>
</dbReference>
<gene>
    <name evidence="2" type="ORF">GPX89_34970</name>
</gene>
<sequence length="95" mass="9704">MSSRDINTPARPRRGRIAAAGRKSLFPAAWILGGLGVVAAGLLFVAVLFIHAGQNTTGGNWQPAALLGLIALAFGAPILIAGLLVRFGVATKGDD</sequence>
<proteinExistence type="predicted"/>
<evidence type="ECO:0000256" key="1">
    <source>
        <dbReference type="SAM" id="Phobius"/>
    </source>
</evidence>
<keyword evidence="3" id="KW-1185">Reference proteome</keyword>
<keyword evidence="1" id="KW-0472">Membrane</keyword>
<feature type="transmembrane region" description="Helical" evidence="1">
    <location>
        <begin position="64"/>
        <end position="85"/>
    </location>
</feature>
<organism evidence="2 3">
    <name type="scientific">Nocardia terrae</name>
    <dbReference type="NCBI Taxonomy" id="2675851"/>
    <lineage>
        <taxon>Bacteria</taxon>
        <taxon>Bacillati</taxon>
        <taxon>Actinomycetota</taxon>
        <taxon>Actinomycetes</taxon>
        <taxon>Mycobacteriales</taxon>
        <taxon>Nocardiaceae</taxon>
        <taxon>Nocardia</taxon>
    </lineage>
</organism>
<dbReference type="Proteomes" id="UP000466794">
    <property type="component" value="Unassembled WGS sequence"/>
</dbReference>
<protein>
    <submittedName>
        <fullName evidence="2">Uncharacterized protein</fullName>
    </submittedName>
</protein>
<evidence type="ECO:0000313" key="2">
    <source>
        <dbReference type="EMBL" id="MVU82421.1"/>
    </source>
</evidence>